<sequence length="167" mass="19577">MQKNKTSKKTFWPYGILISFALIVASCIITVILALDHPVHMDNYYFESLENVDRNYNEIQDSQERFDKKYSIKLLKDSFDLYKDINLQISVLPKIQNSDKLNFKLLITRPETSEFDISPNAKFNGNILELDSFKVPKVGRWRVDIKLDDGKDTGFYRMEFIAYESKS</sequence>
<organism evidence="2 3">
    <name type="scientific">Campylobacter ureolyticus</name>
    <dbReference type="NCBI Taxonomy" id="827"/>
    <lineage>
        <taxon>Bacteria</taxon>
        <taxon>Pseudomonadati</taxon>
        <taxon>Campylobacterota</taxon>
        <taxon>Epsilonproteobacteria</taxon>
        <taxon>Campylobacterales</taxon>
        <taxon>Campylobacteraceae</taxon>
        <taxon>Campylobacter</taxon>
    </lineage>
</organism>
<dbReference type="Pfam" id="PF05751">
    <property type="entry name" value="FixH"/>
    <property type="match status" value="1"/>
</dbReference>
<proteinExistence type="predicted"/>
<dbReference type="InterPro" id="IPR008620">
    <property type="entry name" value="FixH"/>
</dbReference>
<evidence type="ECO:0000256" key="1">
    <source>
        <dbReference type="SAM" id="Phobius"/>
    </source>
</evidence>
<gene>
    <name evidence="2" type="ORF">CYJ41_06655</name>
</gene>
<comment type="caution">
    <text evidence="2">The sequence shown here is derived from an EMBL/GenBank/DDBJ whole genome shotgun (WGS) entry which is preliminary data.</text>
</comment>
<dbReference type="Proteomes" id="UP000234639">
    <property type="component" value="Unassembled WGS sequence"/>
</dbReference>
<dbReference type="EMBL" id="PKHU01000006">
    <property type="protein sequence ID" value="PKZ28779.1"/>
    <property type="molecule type" value="Genomic_DNA"/>
</dbReference>
<evidence type="ECO:0000313" key="2">
    <source>
        <dbReference type="EMBL" id="PKZ28779.1"/>
    </source>
</evidence>
<reference evidence="2 3" key="1">
    <citation type="submission" date="2017-12" db="EMBL/GenBank/DDBJ databases">
        <title>Phylogenetic diversity of female urinary microbiome.</title>
        <authorList>
            <person name="Thomas-White K."/>
            <person name="Wolfe A.J."/>
        </authorList>
    </citation>
    <scope>NUCLEOTIDE SEQUENCE [LARGE SCALE GENOMIC DNA]</scope>
    <source>
        <strain evidence="2 3">UMB0112</strain>
    </source>
</reference>
<feature type="transmembrane region" description="Helical" evidence="1">
    <location>
        <begin position="12"/>
        <end position="35"/>
    </location>
</feature>
<dbReference type="AlphaFoldDB" id="A0A2I1N8V5"/>
<protein>
    <recommendedName>
        <fullName evidence="4">4-hydroxy-3-methylbut-2-en-1-yl diphosphate synthase</fullName>
    </recommendedName>
</protein>
<keyword evidence="1" id="KW-0812">Transmembrane</keyword>
<dbReference type="PROSITE" id="PS51257">
    <property type="entry name" value="PROKAR_LIPOPROTEIN"/>
    <property type="match status" value="1"/>
</dbReference>
<dbReference type="RefSeq" id="WP_101637483.1">
    <property type="nucleotide sequence ID" value="NZ_BQNW01000001.1"/>
</dbReference>
<evidence type="ECO:0008006" key="4">
    <source>
        <dbReference type="Google" id="ProtNLM"/>
    </source>
</evidence>
<evidence type="ECO:0000313" key="3">
    <source>
        <dbReference type="Proteomes" id="UP000234639"/>
    </source>
</evidence>
<name>A0A2I1N8V5_9BACT</name>
<keyword evidence="1" id="KW-0472">Membrane</keyword>
<accession>A0A2I1N8V5</accession>
<keyword evidence="1" id="KW-1133">Transmembrane helix</keyword>